<dbReference type="EMBL" id="NKDB02000001">
    <property type="protein sequence ID" value="RKJ98257.1"/>
    <property type="molecule type" value="Genomic_DNA"/>
</dbReference>
<dbReference type="PANTHER" id="PTHR42928:SF5">
    <property type="entry name" value="BLR1237 PROTEIN"/>
    <property type="match status" value="1"/>
</dbReference>
<comment type="similarity">
    <text evidence="1">Belongs to the UPF0065 (bug) family.</text>
</comment>
<dbReference type="Gene3D" id="3.40.190.10">
    <property type="entry name" value="Periplasmic binding protein-like II"/>
    <property type="match status" value="1"/>
</dbReference>
<accession>A0A420KEA1</accession>
<evidence type="ECO:0000313" key="3">
    <source>
        <dbReference type="EMBL" id="QKD42695.1"/>
    </source>
</evidence>
<name>A0A420KEA1_9BURK</name>
<sequence length="323" mass="33497">MDRRAFLASALAATATSAAWANSFPSRPVRVISPYAAGGGPDVQLRQTGPSLGEVLGQSIVIENKVGAAGVLAAQYVAQQPADGYTCLLGSNTHLIQKLLQPGLRFDPIGDFAPVSNLMSSPTVLVVRADAPWRTAQELIAALKAQPAQANYGSGGIGTSAHLAGATLASLAGLQVTHIPLKGSVEIAASLIRGDTQYAFPVAGTGIPQVQGGKLRALAVTSRKRLSQLPDVPTLQEVLNNELAVQESWFGLWAPAKTPPAVLDTLNAAVRKVAAQPALRAAFEAVGNEATASASPQAFADFVRSENRKWAEIIQLAGITANS</sequence>
<reference evidence="4 5" key="1">
    <citation type="submission" date="2018-09" db="EMBL/GenBank/DDBJ databases">
        <title>Genome comparison of Alicycliphilus sp. BQ1, a polyurethanolytic bacterium, with its closest phylogenetic relatives Alicycliphilus denitrificans BC and K601, unable to attack polyurethane.</title>
        <authorList>
            <person name="Loza-Tavera H."/>
            <person name="Lozano L."/>
            <person name="Cevallos M."/>
            <person name="Maya-Lucas O."/>
            <person name="Garcia-Mena J."/>
            <person name="Hernandez J."/>
        </authorList>
    </citation>
    <scope>NUCLEOTIDE SEQUENCE [LARGE SCALE GENOMIC DNA]</scope>
    <source>
        <strain evidence="4 5">BQ1</strain>
    </source>
</reference>
<dbReference type="Gene3D" id="3.40.190.150">
    <property type="entry name" value="Bordetella uptake gene, domain 1"/>
    <property type="match status" value="1"/>
</dbReference>
<evidence type="ECO:0000313" key="4">
    <source>
        <dbReference type="EMBL" id="RKJ98257.1"/>
    </source>
</evidence>
<dbReference type="OMA" id="ESWFGLW"/>
<evidence type="ECO:0000313" key="6">
    <source>
        <dbReference type="Proteomes" id="UP000500755"/>
    </source>
</evidence>
<evidence type="ECO:0000256" key="2">
    <source>
        <dbReference type="SAM" id="SignalP"/>
    </source>
</evidence>
<dbReference type="SUPFAM" id="SSF53850">
    <property type="entry name" value="Periplasmic binding protein-like II"/>
    <property type="match status" value="1"/>
</dbReference>
<protein>
    <submittedName>
        <fullName evidence="4">Tripartite tricarboxylate transporter substrate binding protein</fullName>
    </submittedName>
</protein>
<dbReference type="InterPro" id="IPR042100">
    <property type="entry name" value="Bug_dom1"/>
</dbReference>
<dbReference type="AlphaFoldDB" id="A0A420KEA1"/>
<dbReference type="PIRSF" id="PIRSF017082">
    <property type="entry name" value="YflP"/>
    <property type="match status" value="1"/>
</dbReference>
<feature type="signal peptide" evidence="2">
    <location>
        <begin position="1"/>
        <end position="21"/>
    </location>
</feature>
<dbReference type="InterPro" id="IPR005064">
    <property type="entry name" value="BUG"/>
</dbReference>
<organism evidence="4 5">
    <name type="scientific">Alicycliphilus denitrificans</name>
    <dbReference type="NCBI Taxonomy" id="179636"/>
    <lineage>
        <taxon>Bacteria</taxon>
        <taxon>Pseudomonadati</taxon>
        <taxon>Pseudomonadota</taxon>
        <taxon>Betaproteobacteria</taxon>
        <taxon>Burkholderiales</taxon>
        <taxon>Comamonadaceae</taxon>
        <taxon>Alicycliphilus</taxon>
    </lineage>
</organism>
<gene>
    <name evidence="4" type="ORF">CE154_000340</name>
    <name evidence="3" type="ORF">HF896_03340</name>
</gene>
<dbReference type="Proteomes" id="UP000500755">
    <property type="component" value="Chromosome"/>
</dbReference>
<keyword evidence="2" id="KW-0732">Signal</keyword>
<reference evidence="3 6" key="2">
    <citation type="submission" date="2020-05" db="EMBL/GenBank/DDBJ databases">
        <title>Complete genome sequence of Alicycliphilus denitrificans DP3.</title>
        <authorList>
            <person name="Chen X."/>
        </authorList>
    </citation>
    <scope>NUCLEOTIDE SEQUENCE [LARGE SCALE GENOMIC DNA]</scope>
    <source>
        <strain evidence="3 6">DP3</strain>
    </source>
</reference>
<proteinExistence type="inferred from homology"/>
<dbReference type="EMBL" id="CP051298">
    <property type="protein sequence ID" value="QKD42695.1"/>
    <property type="molecule type" value="Genomic_DNA"/>
</dbReference>
<dbReference type="CDD" id="cd13578">
    <property type="entry name" value="PBP2_Bug27"/>
    <property type="match status" value="1"/>
</dbReference>
<dbReference type="Proteomes" id="UP000216225">
    <property type="component" value="Unassembled WGS sequence"/>
</dbReference>
<feature type="chain" id="PRO_5036350729" evidence="2">
    <location>
        <begin position="22"/>
        <end position="323"/>
    </location>
</feature>
<dbReference type="RefSeq" id="WP_013721325.1">
    <property type="nucleotide sequence ID" value="NZ_AP024172.1"/>
</dbReference>
<dbReference type="PANTHER" id="PTHR42928">
    <property type="entry name" value="TRICARBOXYLATE-BINDING PROTEIN"/>
    <property type="match status" value="1"/>
</dbReference>
<evidence type="ECO:0000256" key="1">
    <source>
        <dbReference type="ARBA" id="ARBA00006987"/>
    </source>
</evidence>
<evidence type="ECO:0000313" key="5">
    <source>
        <dbReference type="Proteomes" id="UP000216225"/>
    </source>
</evidence>
<dbReference type="Pfam" id="PF03401">
    <property type="entry name" value="TctC"/>
    <property type="match status" value="1"/>
</dbReference>